<evidence type="ECO:0000313" key="2">
    <source>
        <dbReference type="EMBL" id="QCE11246.1"/>
    </source>
</evidence>
<dbReference type="EMBL" id="CP039354">
    <property type="protein sequence ID" value="QCE11246.1"/>
    <property type="molecule type" value="Genomic_DNA"/>
</dbReference>
<protein>
    <submittedName>
        <fullName evidence="2">Uncharacterized protein</fullName>
    </submittedName>
</protein>
<evidence type="ECO:0000256" key="1">
    <source>
        <dbReference type="SAM" id="MobiDB-lite"/>
    </source>
</evidence>
<name>A0A4D6NC15_VIGUN</name>
<gene>
    <name evidence="2" type="ORF">DEO72_LG10g2479</name>
    <name evidence="3" type="ORF">DEO72_LG10g2480</name>
</gene>
<keyword evidence="4" id="KW-1185">Reference proteome</keyword>
<accession>A0A4D6NC15</accession>
<evidence type="ECO:0000313" key="3">
    <source>
        <dbReference type="EMBL" id="QCE11247.1"/>
    </source>
</evidence>
<feature type="region of interest" description="Disordered" evidence="1">
    <location>
        <begin position="16"/>
        <end position="50"/>
    </location>
</feature>
<dbReference type="AlphaFoldDB" id="A0A4D6NC15"/>
<organism evidence="2 4">
    <name type="scientific">Vigna unguiculata</name>
    <name type="common">Cowpea</name>
    <dbReference type="NCBI Taxonomy" id="3917"/>
    <lineage>
        <taxon>Eukaryota</taxon>
        <taxon>Viridiplantae</taxon>
        <taxon>Streptophyta</taxon>
        <taxon>Embryophyta</taxon>
        <taxon>Tracheophyta</taxon>
        <taxon>Spermatophyta</taxon>
        <taxon>Magnoliopsida</taxon>
        <taxon>eudicotyledons</taxon>
        <taxon>Gunneridae</taxon>
        <taxon>Pentapetalae</taxon>
        <taxon>rosids</taxon>
        <taxon>fabids</taxon>
        <taxon>Fabales</taxon>
        <taxon>Fabaceae</taxon>
        <taxon>Papilionoideae</taxon>
        <taxon>50 kb inversion clade</taxon>
        <taxon>NPAAA clade</taxon>
        <taxon>indigoferoid/millettioid clade</taxon>
        <taxon>Phaseoleae</taxon>
        <taxon>Vigna</taxon>
    </lineage>
</organism>
<evidence type="ECO:0000313" key="4">
    <source>
        <dbReference type="Proteomes" id="UP000501690"/>
    </source>
</evidence>
<proteinExistence type="predicted"/>
<sequence>MAMSQDDMLKRVRQLKKRKTTTVCASPPILPPHTEVHEEITKPDPEPLTRKFKSRGKKIVEATSRNSTTQAQLAPQQIVGDTQISF</sequence>
<reference evidence="2 4" key="1">
    <citation type="submission" date="2019-04" db="EMBL/GenBank/DDBJ databases">
        <title>An improved genome assembly and genetic linkage map for asparagus bean, Vigna unguiculata ssp. sesquipedialis.</title>
        <authorList>
            <person name="Xia Q."/>
            <person name="Zhang R."/>
            <person name="Dong Y."/>
        </authorList>
    </citation>
    <scope>NUCLEOTIDE SEQUENCE [LARGE SCALE GENOMIC DNA]</scope>
    <source>
        <tissue evidence="2">Leaf</tissue>
    </source>
</reference>
<feature type="compositionally biased region" description="Basic and acidic residues" evidence="1">
    <location>
        <begin position="34"/>
        <end position="49"/>
    </location>
</feature>
<dbReference type="EMBL" id="CP039354">
    <property type="protein sequence ID" value="QCE11247.1"/>
    <property type="molecule type" value="Genomic_DNA"/>
</dbReference>
<dbReference type="Proteomes" id="UP000501690">
    <property type="component" value="Linkage Group LG10"/>
</dbReference>